<gene>
    <name evidence="7" type="ORF">MKK02DRAFT_35343</name>
</gene>
<dbReference type="RefSeq" id="XP_052942180.1">
    <property type="nucleotide sequence ID" value="XM_053089153.1"/>
</dbReference>
<dbReference type="PRINTS" id="PR00069">
    <property type="entry name" value="ALDKETRDTASE"/>
</dbReference>
<evidence type="ECO:0000256" key="1">
    <source>
        <dbReference type="ARBA" id="ARBA00023002"/>
    </source>
</evidence>
<evidence type="ECO:0000256" key="4">
    <source>
        <dbReference type="PIRSR" id="PIRSR000097-3"/>
    </source>
</evidence>
<dbReference type="Proteomes" id="UP001164286">
    <property type="component" value="Unassembled WGS sequence"/>
</dbReference>
<dbReference type="PIRSF" id="PIRSF000097">
    <property type="entry name" value="AKR"/>
    <property type="match status" value="1"/>
</dbReference>
<proteinExistence type="predicted"/>
<dbReference type="Pfam" id="PF00248">
    <property type="entry name" value="Aldo_ket_red"/>
    <property type="match status" value="1"/>
</dbReference>
<dbReference type="InterPro" id="IPR036812">
    <property type="entry name" value="NAD(P)_OxRdtase_dom_sf"/>
</dbReference>
<sequence>MARSGPSLNDGTSIPAIGFGTGTGLSRSECTDQIVSALKAGYRHLDTAQGYFNAGSVGAAIKKWDGGKREDVYVVTKFGFDTAKEDELDPRKALEDQLKLMELDYVDLYLIHSPLFAKPSFGECWKVMEALKKEGLTRSIGVSNFREEDLREMKKSWTIPPAVNQIEYNPYVFHSPNMLRLRALLDAEDIKIEAYGPLNSLFRVTGGPVDAVVKSLAEKHGATEAQVLLSWAAKHSGGIAVTQSKNEGRQREQLDALSKADMSEEEVEQIAEAGRGKFFRHFQRGVWDAAKP</sequence>
<feature type="site" description="Lowers pKa of active site Tyr" evidence="4">
    <location>
        <position position="77"/>
    </location>
</feature>
<dbReference type="GO" id="GO:0016652">
    <property type="term" value="F:oxidoreductase activity, acting on NAD(P)H as acceptor"/>
    <property type="evidence" value="ECO:0007669"/>
    <property type="project" value="InterPro"/>
</dbReference>
<protein>
    <submittedName>
        <fullName evidence="7">NADP-dependent oxidoreductase domain-containing protein</fullName>
    </submittedName>
</protein>
<dbReference type="GO" id="GO:0016616">
    <property type="term" value="F:oxidoreductase activity, acting on the CH-OH group of donors, NAD or NADP as acceptor"/>
    <property type="evidence" value="ECO:0007669"/>
    <property type="project" value="UniProtKB-ARBA"/>
</dbReference>
<accession>A0AA38H0X6</accession>
<dbReference type="EMBL" id="JAKWFO010000014">
    <property type="protein sequence ID" value="KAI9632403.1"/>
    <property type="molecule type" value="Genomic_DNA"/>
</dbReference>
<dbReference type="SUPFAM" id="SSF51430">
    <property type="entry name" value="NAD(P)-linked oxidoreductase"/>
    <property type="match status" value="1"/>
</dbReference>
<evidence type="ECO:0000256" key="3">
    <source>
        <dbReference type="PIRSR" id="PIRSR000097-2"/>
    </source>
</evidence>
<dbReference type="InterPro" id="IPR023210">
    <property type="entry name" value="NADP_OxRdtase_dom"/>
</dbReference>
<dbReference type="PROSITE" id="PS00062">
    <property type="entry name" value="ALDOKETO_REDUCTASE_2"/>
    <property type="match status" value="1"/>
</dbReference>
<evidence type="ECO:0000313" key="8">
    <source>
        <dbReference type="Proteomes" id="UP001164286"/>
    </source>
</evidence>
<dbReference type="PANTHER" id="PTHR11732">
    <property type="entry name" value="ALDO/KETO REDUCTASE"/>
    <property type="match status" value="1"/>
</dbReference>
<feature type="domain" description="NADP-dependent oxidoreductase" evidence="6">
    <location>
        <begin position="17"/>
        <end position="273"/>
    </location>
</feature>
<evidence type="ECO:0000256" key="5">
    <source>
        <dbReference type="SAM" id="MobiDB-lite"/>
    </source>
</evidence>
<dbReference type="Gene3D" id="3.20.20.100">
    <property type="entry name" value="NADP-dependent oxidoreductase domain"/>
    <property type="match status" value="1"/>
</dbReference>
<feature type="binding site" evidence="3">
    <location>
        <position position="112"/>
    </location>
    <ligand>
        <name>substrate</name>
    </ligand>
</feature>
<organism evidence="7 8">
    <name type="scientific">Dioszegia hungarica</name>
    <dbReference type="NCBI Taxonomy" id="4972"/>
    <lineage>
        <taxon>Eukaryota</taxon>
        <taxon>Fungi</taxon>
        <taxon>Dikarya</taxon>
        <taxon>Basidiomycota</taxon>
        <taxon>Agaricomycotina</taxon>
        <taxon>Tremellomycetes</taxon>
        <taxon>Tremellales</taxon>
        <taxon>Bulleribasidiaceae</taxon>
        <taxon>Dioszegia</taxon>
    </lineage>
</organism>
<name>A0AA38H0X6_9TREE</name>
<feature type="active site" description="Proton donor" evidence="2">
    <location>
        <position position="51"/>
    </location>
</feature>
<evidence type="ECO:0000256" key="2">
    <source>
        <dbReference type="PIRSR" id="PIRSR000097-1"/>
    </source>
</evidence>
<reference evidence="7" key="1">
    <citation type="journal article" date="2022" name="G3 (Bethesda)">
        <title>High quality genome of the basidiomycete yeast Dioszegia hungarica PDD-24b-2 isolated from cloud water.</title>
        <authorList>
            <person name="Jarrige D."/>
            <person name="Haridas S."/>
            <person name="Bleykasten-Grosshans C."/>
            <person name="Joly M."/>
            <person name="Nadalig T."/>
            <person name="Sancelme M."/>
            <person name="Vuilleumier S."/>
            <person name="Grigoriev I.V."/>
            <person name="Amato P."/>
            <person name="Bringel F."/>
        </authorList>
    </citation>
    <scope>NUCLEOTIDE SEQUENCE</scope>
    <source>
        <strain evidence="7">PDD-24b-2</strain>
    </source>
</reference>
<dbReference type="FunFam" id="3.20.20.100:FF:000002">
    <property type="entry name" value="2,5-diketo-D-gluconic acid reductase A"/>
    <property type="match status" value="1"/>
</dbReference>
<evidence type="ECO:0000259" key="6">
    <source>
        <dbReference type="Pfam" id="PF00248"/>
    </source>
</evidence>
<dbReference type="AlphaFoldDB" id="A0AA38H0X6"/>
<dbReference type="GeneID" id="77728358"/>
<dbReference type="InterPro" id="IPR044494">
    <property type="entry name" value="AKR3C2/3"/>
</dbReference>
<dbReference type="InterPro" id="IPR018170">
    <property type="entry name" value="Aldo/ket_reductase_CS"/>
</dbReference>
<comment type="caution">
    <text evidence="7">The sequence shown here is derived from an EMBL/GenBank/DDBJ whole genome shotgun (WGS) entry which is preliminary data.</text>
</comment>
<dbReference type="CDD" id="cd19120">
    <property type="entry name" value="AKR_AKR3C2-3"/>
    <property type="match status" value="1"/>
</dbReference>
<feature type="region of interest" description="Disordered" evidence="5">
    <location>
        <begin position="242"/>
        <end position="261"/>
    </location>
</feature>
<evidence type="ECO:0000313" key="7">
    <source>
        <dbReference type="EMBL" id="KAI9632403.1"/>
    </source>
</evidence>
<keyword evidence="1" id="KW-0560">Oxidoreductase</keyword>
<dbReference type="InterPro" id="IPR020471">
    <property type="entry name" value="AKR"/>
</dbReference>
<keyword evidence="8" id="KW-1185">Reference proteome</keyword>